<dbReference type="EMBL" id="JAUSVY010000009">
    <property type="protein sequence ID" value="MDQ0506677.1"/>
    <property type="molecule type" value="Genomic_DNA"/>
</dbReference>
<comment type="subcellular location">
    <subcellularLocation>
        <location evidence="1">Cell membrane</location>
        <topology evidence="1">Multi-pass membrane protein</topology>
    </subcellularLocation>
    <subcellularLocation>
        <location evidence="7">Membrane</location>
        <topology evidence="7">Multi-pass membrane protein</topology>
    </subcellularLocation>
</comment>
<dbReference type="Pfam" id="PF20560">
    <property type="entry name" value="MotA_N"/>
    <property type="match status" value="1"/>
</dbReference>
<organism evidence="11 12">
    <name type="scientific">Xanthobacter agilis</name>
    <dbReference type="NCBI Taxonomy" id="47492"/>
    <lineage>
        <taxon>Bacteria</taxon>
        <taxon>Pseudomonadati</taxon>
        <taxon>Pseudomonadota</taxon>
        <taxon>Alphaproteobacteria</taxon>
        <taxon>Hyphomicrobiales</taxon>
        <taxon>Xanthobacteraceae</taxon>
        <taxon>Xanthobacter</taxon>
    </lineage>
</organism>
<dbReference type="InterPro" id="IPR022522">
    <property type="entry name" value="Flagellar_motor_stator_MotA"/>
</dbReference>
<dbReference type="InterPro" id="IPR002898">
    <property type="entry name" value="MotA_ExbB_proton_chnl"/>
</dbReference>
<reference evidence="11 12" key="1">
    <citation type="submission" date="2023-07" db="EMBL/GenBank/DDBJ databases">
        <title>Genomic Encyclopedia of Type Strains, Phase IV (KMG-IV): sequencing the most valuable type-strain genomes for metagenomic binning, comparative biology and taxonomic classification.</title>
        <authorList>
            <person name="Goeker M."/>
        </authorList>
    </citation>
    <scope>NUCLEOTIDE SEQUENCE [LARGE SCALE GENOMIC DNA]</scope>
    <source>
        <strain evidence="11 12">DSM 3770</strain>
    </source>
</reference>
<proteinExistence type="inferred from homology"/>
<feature type="domain" description="Motility protein A N-terminal" evidence="10">
    <location>
        <begin position="4"/>
        <end position="92"/>
    </location>
</feature>
<gene>
    <name evidence="11" type="ORF">QOZ94_003491</name>
</gene>
<keyword evidence="7" id="KW-0813">Transport</keyword>
<evidence type="ECO:0000256" key="8">
    <source>
        <dbReference type="SAM" id="Phobius"/>
    </source>
</evidence>
<evidence type="ECO:0000256" key="5">
    <source>
        <dbReference type="ARBA" id="ARBA00022989"/>
    </source>
</evidence>
<feature type="transmembrane region" description="Helical" evidence="8">
    <location>
        <begin position="197"/>
        <end position="220"/>
    </location>
</feature>
<dbReference type="Pfam" id="PF01618">
    <property type="entry name" value="MotA_ExbB"/>
    <property type="match status" value="1"/>
</dbReference>
<keyword evidence="3 8" id="KW-0812">Transmembrane</keyword>
<dbReference type="PANTHER" id="PTHR30433">
    <property type="entry name" value="CHEMOTAXIS PROTEIN MOTA"/>
    <property type="match status" value="1"/>
</dbReference>
<dbReference type="PANTHER" id="PTHR30433:SF4">
    <property type="entry name" value="MOTILITY PROTEIN A"/>
    <property type="match status" value="1"/>
</dbReference>
<evidence type="ECO:0000313" key="11">
    <source>
        <dbReference type="EMBL" id="MDQ0506677.1"/>
    </source>
</evidence>
<accession>A0ABU0LHR1</accession>
<feature type="domain" description="MotA/TolQ/ExbB proton channel" evidence="9">
    <location>
        <begin position="135"/>
        <end position="235"/>
    </location>
</feature>
<keyword evidence="7" id="KW-0653">Protein transport</keyword>
<feature type="transmembrane region" description="Helical" evidence="8">
    <location>
        <begin position="163"/>
        <end position="185"/>
    </location>
</feature>
<evidence type="ECO:0000256" key="4">
    <source>
        <dbReference type="ARBA" id="ARBA00022779"/>
    </source>
</evidence>
<dbReference type="NCBIfam" id="TIGR03818">
    <property type="entry name" value="MotA1"/>
    <property type="match status" value="1"/>
</dbReference>
<keyword evidence="2" id="KW-1003">Cell membrane</keyword>
<evidence type="ECO:0000313" key="12">
    <source>
        <dbReference type="Proteomes" id="UP001241747"/>
    </source>
</evidence>
<keyword evidence="12" id="KW-1185">Reference proteome</keyword>
<keyword evidence="6 8" id="KW-0472">Membrane</keyword>
<comment type="similarity">
    <text evidence="7">Belongs to the exbB/tolQ family.</text>
</comment>
<feature type="transmembrane region" description="Helical" evidence="8">
    <location>
        <begin position="32"/>
        <end position="54"/>
    </location>
</feature>
<evidence type="ECO:0000256" key="2">
    <source>
        <dbReference type="ARBA" id="ARBA00022475"/>
    </source>
</evidence>
<evidence type="ECO:0000256" key="1">
    <source>
        <dbReference type="ARBA" id="ARBA00004651"/>
    </source>
</evidence>
<protein>
    <submittedName>
        <fullName evidence="11">Chemotaxis protein MotA</fullName>
    </submittedName>
</protein>
<sequence>MAVIIGIILGLGATFGGFVAMGGHLSVVWQPFEYVIIGGIAFSTFIIANPMSVIKDTGSAIMQAATGVAPKRKDFLALLSLLYALMRDMRQKPRNEVEVHIDDPQNSALFGQFPTILKDKELTQYVCDYARLILIGNAKSHEIEGLMEQEISTIKKHKTKPAAAMNTVAEALPALGICAAVLGIVKAMGAIDQSPEVLGHYIGSALIGTFLGIYSSYAIISPLASKIKTTREKQCQPFIIVKQTLIAFMNGALPPIALEHGRKTISAAERPTIDEVESEAIHAAPTSAGGAVQQAA</sequence>
<keyword evidence="4" id="KW-0283">Flagellar rotation</keyword>
<dbReference type="Proteomes" id="UP001241747">
    <property type="component" value="Unassembled WGS sequence"/>
</dbReference>
<name>A0ABU0LHR1_XANAG</name>
<evidence type="ECO:0000256" key="6">
    <source>
        <dbReference type="ARBA" id="ARBA00023136"/>
    </source>
</evidence>
<keyword evidence="5 8" id="KW-1133">Transmembrane helix</keyword>
<evidence type="ECO:0000259" key="10">
    <source>
        <dbReference type="Pfam" id="PF20560"/>
    </source>
</evidence>
<dbReference type="InterPro" id="IPR046786">
    <property type="entry name" value="MotA_N"/>
</dbReference>
<evidence type="ECO:0000256" key="3">
    <source>
        <dbReference type="ARBA" id="ARBA00022692"/>
    </source>
</evidence>
<evidence type="ECO:0000259" key="9">
    <source>
        <dbReference type="Pfam" id="PF01618"/>
    </source>
</evidence>
<dbReference type="RefSeq" id="WP_237345345.1">
    <property type="nucleotide sequence ID" value="NZ_JABWGX010000009.1"/>
</dbReference>
<dbReference type="InterPro" id="IPR047055">
    <property type="entry name" value="MotA-like"/>
</dbReference>
<comment type="caution">
    <text evidence="11">The sequence shown here is derived from an EMBL/GenBank/DDBJ whole genome shotgun (WGS) entry which is preliminary data.</text>
</comment>
<evidence type="ECO:0000256" key="7">
    <source>
        <dbReference type="RuleBase" id="RU004057"/>
    </source>
</evidence>